<dbReference type="SUPFAM" id="SSF46955">
    <property type="entry name" value="Putative DNA-binding domain"/>
    <property type="match status" value="1"/>
</dbReference>
<evidence type="ECO:0000256" key="3">
    <source>
        <dbReference type="ARBA" id="ARBA00011209"/>
    </source>
</evidence>
<evidence type="ECO:0000313" key="21">
    <source>
        <dbReference type="Proteomes" id="UP000269883"/>
    </source>
</evidence>
<dbReference type="Gene3D" id="3.30.70.380">
    <property type="entry name" value="Ferrodoxin-fold anticodon-binding domain"/>
    <property type="match status" value="1"/>
</dbReference>
<accession>A0A2Z6B0Z3</accession>
<keyword evidence="9 15" id="KW-0067">ATP-binding</keyword>
<sequence>MLLSLNWLREFVPFEGTDQELGDKLTMLGLELEEIIHPFEHLANVVVGHVVECDRHPEAEKLSVTKVDVGEAELLPIVCGAPNVAQGQKVAVAKIGAVLPGDFKIKKAKLRGQLSMGMICAEDELGLGDSHSGIMVLDESLEVGIPLVDALNLDQVVFDIGVTPNRADCNSVLGLARETALAYGLPLTLPELKLNESGEDCSDMVKIVIDDPAQCPLFQGRVIKGIQVGPAPAWMRYRLIAVGQRPISNMVDVSNYVMFELGHPNHAYDLNLIKGATIRVGQASDGQTFTTLDDQERKLTAADLLIWDAERPVGLAGVMGGAETEVHEGTTDIFLELAVFNPPTVRKTARRLSLPSEASYRFERGVDQGLAKYCIDRTAALMAECGAGQLLPGMCVSEPRPWLNRTLRFRRERAEKLLGIELSEEFCRTTITGMGCKVNDTNAEDWSVEAPSHRLDLEREVDLFEEIARVYGMDRIPAVLPRVSKSLDSIGKEDTRYTFTMKLKHWARGVGLREAINYSFVGDDELDLLGLPKEGRVPVMNPLSEDQNMMRTVLAPGLLGNVRTNVGHGSRHLRLFEVAHVFWADEHSETTVNEPTRLALMVTGRRERERWPWPAEDFAEYEDLKGFVEHLLQHLGLPGANFKTVEGHTYLTPCVQVIVDGRSVGLLGCVNGDVADHYNARRDVWLGELDVDLLREMFEALTPGFEPLAVYPPIRRDITVIAPEGLSVAQIIGAIEGMKVDLLEDVTMVDLYEPEGEAVRNVTVRLTYRHAKKTLKDKEVDKRHSKVVEGLLKALPVRV</sequence>
<dbReference type="SUPFAM" id="SSF50249">
    <property type="entry name" value="Nucleic acid-binding proteins"/>
    <property type="match status" value="1"/>
</dbReference>
<reference evidence="20 21" key="1">
    <citation type="journal article" date="2018" name="Sci. Adv.">
        <title>Multi-heme cytochromes provide a pathway for survival in energy-limited environments.</title>
        <authorList>
            <person name="Deng X."/>
            <person name="Dohmae N."/>
            <person name="Nealson K.H."/>
            <person name="Hashimoto K."/>
            <person name="Okamoto A."/>
        </authorList>
    </citation>
    <scope>NUCLEOTIDE SEQUENCE [LARGE SCALE GENOMIC DNA]</scope>
    <source>
        <strain evidence="20 21">IS5</strain>
    </source>
</reference>
<dbReference type="InterPro" id="IPR004532">
    <property type="entry name" value="Phe-tRNA-ligase_IIc_bsu_bact"/>
</dbReference>
<keyword evidence="21" id="KW-1185">Reference proteome</keyword>
<dbReference type="RefSeq" id="WP_126379835.1">
    <property type="nucleotide sequence ID" value="NZ_AP017378.1"/>
</dbReference>
<feature type="binding site" evidence="15">
    <location>
        <position position="466"/>
    </location>
    <ligand>
        <name>Mg(2+)</name>
        <dbReference type="ChEBI" id="CHEBI:18420"/>
        <note>shared with alpha subunit</note>
    </ligand>
</feature>
<dbReference type="NCBIfam" id="TIGR00472">
    <property type="entry name" value="pheT_bact"/>
    <property type="match status" value="1"/>
</dbReference>
<dbReference type="InterPro" id="IPR002547">
    <property type="entry name" value="tRNA-bd_dom"/>
</dbReference>
<dbReference type="PROSITE" id="PS51483">
    <property type="entry name" value="B5"/>
    <property type="match status" value="1"/>
</dbReference>
<comment type="catalytic activity">
    <reaction evidence="14 15">
        <text>tRNA(Phe) + L-phenylalanine + ATP = L-phenylalanyl-tRNA(Phe) + AMP + diphosphate + H(+)</text>
        <dbReference type="Rhea" id="RHEA:19413"/>
        <dbReference type="Rhea" id="RHEA-COMP:9668"/>
        <dbReference type="Rhea" id="RHEA-COMP:9699"/>
        <dbReference type="ChEBI" id="CHEBI:15378"/>
        <dbReference type="ChEBI" id="CHEBI:30616"/>
        <dbReference type="ChEBI" id="CHEBI:33019"/>
        <dbReference type="ChEBI" id="CHEBI:58095"/>
        <dbReference type="ChEBI" id="CHEBI:78442"/>
        <dbReference type="ChEBI" id="CHEBI:78531"/>
        <dbReference type="ChEBI" id="CHEBI:456215"/>
        <dbReference type="EC" id="6.1.1.20"/>
    </reaction>
</comment>
<keyword evidence="5 16" id="KW-0820">tRNA-binding</keyword>
<dbReference type="InterPro" id="IPR045864">
    <property type="entry name" value="aa-tRNA-synth_II/BPL/LPL"/>
</dbReference>
<dbReference type="Gene3D" id="3.50.40.10">
    <property type="entry name" value="Phenylalanyl-trna Synthetase, Chain B, domain 3"/>
    <property type="match status" value="1"/>
</dbReference>
<keyword evidence="4 15" id="KW-0963">Cytoplasm</keyword>
<dbReference type="Gene3D" id="2.40.50.140">
    <property type="entry name" value="Nucleic acid-binding proteins"/>
    <property type="match status" value="1"/>
</dbReference>
<protein>
    <recommendedName>
        <fullName evidence="15">Phenylalanine--tRNA ligase beta subunit</fullName>
        <ecNumber evidence="15">6.1.1.20</ecNumber>
    </recommendedName>
    <alternativeName>
        <fullName evidence="15">Phenylalanyl-tRNA synthetase beta subunit</fullName>
        <shortName evidence="15">PheRS</shortName>
    </alternativeName>
</protein>
<keyword evidence="6 15" id="KW-0436">Ligase</keyword>
<dbReference type="CDD" id="cd00769">
    <property type="entry name" value="PheRS_beta_core"/>
    <property type="match status" value="1"/>
</dbReference>
<dbReference type="SMART" id="SM00874">
    <property type="entry name" value="B5"/>
    <property type="match status" value="1"/>
</dbReference>
<dbReference type="PROSITE" id="PS51447">
    <property type="entry name" value="FDX_ACB"/>
    <property type="match status" value="1"/>
</dbReference>
<comment type="similarity">
    <text evidence="2 15">Belongs to the phenylalanyl-tRNA synthetase beta subunit family. Type 1 subfamily.</text>
</comment>
<dbReference type="SUPFAM" id="SSF56037">
    <property type="entry name" value="PheT/TilS domain"/>
    <property type="match status" value="1"/>
</dbReference>
<feature type="binding site" evidence="15">
    <location>
        <position position="462"/>
    </location>
    <ligand>
        <name>Mg(2+)</name>
        <dbReference type="ChEBI" id="CHEBI:18420"/>
        <note>shared with alpha subunit</note>
    </ligand>
</feature>
<dbReference type="GO" id="GO:0000287">
    <property type="term" value="F:magnesium ion binding"/>
    <property type="evidence" value="ECO:0007669"/>
    <property type="project" value="UniProtKB-UniRule"/>
</dbReference>
<evidence type="ECO:0000256" key="12">
    <source>
        <dbReference type="ARBA" id="ARBA00022917"/>
    </source>
</evidence>
<evidence type="ECO:0000256" key="8">
    <source>
        <dbReference type="ARBA" id="ARBA00022741"/>
    </source>
</evidence>
<evidence type="ECO:0000256" key="15">
    <source>
        <dbReference type="HAMAP-Rule" id="MF_00283"/>
    </source>
</evidence>
<dbReference type="Pfam" id="PF03147">
    <property type="entry name" value="FDX-ACB"/>
    <property type="match status" value="1"/>
</dbReference>
<dbReference type="PROSITE" id="PS50886">
    <property type="entry name" value="TRBD"/>
    <property type="match status" value="1"/>
</dbReference>
<evidence type="ECO:0000256" key="6">
    <source>
        <dbReference type="ARBA" id="ARBA00022598"/>
    </source>
</evidence>
<dbReference type="Pfam" id="PF03484">
    <property type="entry name" value="B5"/>
    <property type="match status" value="1"/>
</dbReference>
<dbReference type="InterPro" id="IPR033714">
    <property type="entry name" value="tRNA_bind_bactPheRS"/>
</dbReference>
<feature type="binding site" evidence="15">
    <location>
        <position position="456"/>
    </location>
    <ligand>
        <name>Mg(2+)</name>
        <dbReference type="ChEBI" id="CHEBI:18420"/>
        <note>shared with alpha subunit</note>
    </ligand>
</feature>
<dbReference type="InterPro" id="IPR012340">
    <property type="entry name" value="NA-bd_OB-fold"/>
</dbReference>
<evidence type="ECO:0000256" key="9">
    <source>
        <dbReference type="ARBA" id="ARBA00022840"/>
    </source>
</evidence>
<gene>
    <name evidence="15 20" type="primary">pheT</name>
    <name evidence="20" type="ORF">DFE_2399</name>
</gene>
<dbReference type="AlphaFoldDB" id="A0A2Z6B0Z3"/>
<feature type="domain" description="B5" evidence="19">
    <location>
        <begin position="402"/>
        <end position="478"/>
    </location>
</feature>
<keyword evidence="7 15" id="KW-0479">Metal-binding</keyword>
<keyword evidence="12 15" id="KW-0648">Protein biosynthesis</keyword>
<evidence type="ECO:0000256" key="5">
    <source>
        <dbReference type="ARBA" id="ARBA00022555"/>
    </source>
</evidence>
<dbReference type="SUPFAM" id="SSF54991">
    <property type="entry name" value="Anticodon-binding domain of PheRS"/>
    <property type="match status" value="1"/>
</dbReference>
<evidence type="ECO:0000256" key="10">
    <source>
        <dbReference type="ARBA" id="ARBA00022842"/>
    </source>
</evidence>
<evidence type="ECO:0000256" key="2">
    <source>
        <dbReference type="ARBA" id="ARBA00008653"/>
    </source>
</evidence>
<feature type="domain" description="FDX-ACB" evidence="18">
    <location>
        <begin position="709"/>
        <end position="799"/>
    </location>
</feature>
<dbReference type="InterPro" id="IPR009061">
    <property type="entry name" value="DNA-bd_dom_put_sf"/>
</dbReference>
<dbReference type="SUPFAM" id="SSF55681">
    <property type="entry name" value="Class II aaRS and biotin synthetases"/>
    <property type="match status" value="1"/>
</dbReference>
<dbReference type="InterPro" id="IPR020825">
    <property type="entry name" value="Phe-tRNA_synthase-like_B3/B4"/>
</dbReference>
<dbReference type="NCBIfam" id="NF045760">
    <property type="entry name" value="YtpR"/>
    <property type="match status" value="1"/>
</dbReference>
<keyword evidence="8 15" id="KW-0547">Nucleotide-binding</keyword>
<evidence type="ECO:0000256" key="7">
    <source>
        <dbReference type="ARBA" id="ARBA00022723"/>
    </source>
</evidence>
<dbReference type="SMART" id="SM00873">
    <property type="entry name" value="B3_4"/>
    <property type="match status" value="1"/>
</dbReference>
<dbReference type="InterPro" id="IPR005147">
    <property type="entry name" value="tRNA_synthase_B5-dom"/>
</dbReference>
<dbReference type="InterPro" id="IPR005146">
    <property type="entry name" value="B3/B4_tRNA-bd"/>
</dbReference>
<dbReference type="Pfam" id="PF01588">
    <property type="entry name" value="tRNA_bind"/>
    <property type="match status" value="1"/>
</dbReference>
<dbReference type="Proteomes" id="UP000269883">
    <property type="component" value="Chromosome"/>
</dbReference>
<dbReference type="InterPro" id="IPR005121">
    <property type="entry name" value="Fdx_antiC-bd"/>
</dbReference>
<dbReference type="EC" id="6.1.1.20" evidence="15"/>
<evidence type="ECO:0000259" key="17">
    <source>
        <dbReference type="PROSITE" id="PS50886"/>
    </source>
</evidence>
<name>A0A2Z6B0Z3_9BACT</name>
<evidence type="ECO:0000256" key="16">
    <source>
        <dbReference type="PROSITE-ProRule" id="PRU00209"/>
    </source>
</evidence>
<organism evidence="20 21">
    <name type="scientific">Desulfovibrio ferrophilus</name>
    <dbReference type="NCBI Taxonomy" id="241368"/>
    <lineage>
        <taxon>Bacteria</taxon>
        <taxon>Pseudomonadati</taxon>
        <taxon>Thermodesulfobacteriota</taxon>
        <taxon>Desulfovibrionia</taxon>
        <taxon>Desulfovibrionales</taxon>
        <taxon>Desulfovibrionaceae</taxon>
        <taxon>Desulfovibrio</taxon>
    </lineage>
</organism>
<comment type="cofactor">
    <cofactor evidence="15">
        <name>Mg(2+)</name>
        <dbReference type="ChEBI" id="CHEBI:18420"/>
    </cofactor>
    <text evidence="15">Binds 2 magnesium ions per tetramer.</text>
</comment>
<dbReference type="GO" id="GO:0005524">
    <property type="term" value="F:ATP binding"/>
    <property type="evidence" value="ECO:0007669"/>
    <property type="project" value="UniProtKB-UniRule"/>
</dbReference>
<keyword evidence="11 16" id="KW-0694">RNA-binding</keyword>
<evidence type="ECO:0000313" key="20">
    <source>
        <dbReference type="EMBL" id="BBD09125.1"/>
    </source>
</evidence>
<keyword evidence="10 15" id="KW-0460">Magnesium</keyword>
<evidence type="ECO:0000256" key="4">
    <source>
        <dbReference type="ARBA" id="ARBA00022490"/>
    </source>
</evidence>
<dbReference type="GO" id="GO:0006432">
    <property type="term" value="P:phenylalanyl-tRNA aminoacylation"/>
    <property type="evidence" value="ECO:0007669"/>
    <property type="project" value="UniProtKB-UniRule"/>
</dbReference>
<evidence type="ECO:0000256" key="11">
    <source>
        <dbReference type="ARBA" id="ARBA00022884"/>
    </source>
</evidence>
<comment type="subunit">
    <text evidence="3 15">Tetramer of two alpha and two beta subunits.</text>
</comment>
<dbReference type="SMART" id="SM00896">
    <property type="entry name" value="FDX-ACB"/>
    <property type="match status" value="1"/>
</dbReference>
<evidence type="ECO:0000259" key="18">
    <source>
        <dbReference type="PROSITE" id="PS51447"/>
    </source>
</evidence>
<dbReference type="GO" id="GO:0000049">
    <property type="term" value="F:tRNA binding"/>
    <property type="evidence" value="ECO:0007669"/>
    <property type="project" value="UniProtKB-UniRule"/>
</dbReference>
<evidence type="ECO:0000256" key="1">
    <source>
        <dbReference type="ARBA" id="ARBA00004496"/>
    </source>
</evidence>
<dbReference type="PANTHER" id="PTHR10947">
    <property type="entry name" value="PHENYLALANYL-TRNA SYNTHETASE BETA CHAIN AND LEUCINE-RICH REPEAT-CONTAINING PROTEIN 47"/>
    <property type="match status" value="1"/>
</dbReference>
<comment type="subcellular location">
    <subcellularLocation>
        <location evidence="1 15">Cytoplasm</location>
    </subcellularLocation>
</comment>
<dbReference type="GO" id="GO:0009328">
    <property type="term" value="C:phenylalanine-tRNA ligase complex"/>
    <property type="evidence" value="ECO:0007669"/>
    <property type="project" value="TreeGrafter"/>
</dbReference>
<dbReference type="GO" id="GO:0004826">
    <property type="term" value="F:phenylalanine-tRNA ligase activity"/>
    <property type="evidence" value="ECO:0007669"/>
    <property type="project" value="UniProtKB-UniRule"/>
</dbReference>
<dbReference type="Pfam" id="PF03483">
    <property type="entry name" value="B3_4"/>
    <property type="match status" value="1"/>
</dbReference>
<evidence type="ECO:0000256" key="13">
    <source>
        <dbReference type="ARBA" id="ARBA00023146"/>
    </source>
</evidence>
<dbReference type="InterPro" id="IPR041616">
    <property type="entry name" value="PheRS_beta_core"/>
</dbReference>
<dbReference type="CDD" id="cd02796">
    <property type="entry name" value="tRNA_bind_bactPheRS"/>
    <property type="match status" value="1"/>
</dbReference>
<dbReference type="EMBL" id="AP017378">
    <property type="protein sequence ID" value="BBD09125.1"/>
    <property type="molecule type" value="Genomic_DNA"/>
</dbReference>
<feature type="domain" description="TRNA-binding" evidence="17">
    <location>
        <begin position="39"/>
        <end position="148"/>
    </location>
</feature>
<evidence type="ECO:0000256" key="14">
    <source>
        <dbReference type="ARBA" id="ARBA00049255"/>
    </source>
</evidence>
<dbReference type="Gene3D" id="3.30.56.10">
    <property type="match status" value="2"/>
</dbReference>
<dbReference type="FunFam" id="2.40.50.140:FF:000045">
    <property type="entry name" value="Phenylalanine--tRNA ligase beta subunit"/>
    <property type="match status" value="1"/>
</dbReference>
<dbReference type="Gene3D" id="3.30.930.10">
    <property type="entry name" value="Bira Bifunctional Protein, Domain 2"/>
    <property type="match status" value="1"/>
</dbReference>
<dbReference type="InterPro" id="IPR045060">
    <property type="entry name" value="Phe-tRNA-ligase_IIc_bsu"/>
</dbReference>
<proteinExistence type="inferred from homology"/>
<dbReference type="Pfam" id="PF17759">
    <property type="entry name" value="tRNA_synthFbeta"/>
    <property type="match status" value="1"/>
</dbReference>
<dbReference type="OrthoDB" id="9805455at2"/>
<evidence type="ECO:0000259" key="19">
    <source>
        <dbReference type="PROSITE" id="PS51483"/>
    </source>
</evidence>
<feature type="binding site" evidence="15">
    <location>
        <position position="465"/>
    </location>
    <ligand>
        <name>Mg(2+)</name>
        <dbReference type="ChEBI" id="CHEBI:18420"/>
        <note>shared with alpha subunit</note>
    </ligand>
</feature>
<keyword evidence="13 15" id="KW-0030">Aminoacyl-tRNA synthetase</keyword>
<dbReference type="KEGG" id="dfl:DFE_2399"/>
<dbReference type="InterPro" id="IPR036690">
    <property type="entry name" value="Fdx_antiC-bd_sf"/>
</dbReference>
<dbReference type="PANTHER" id="PTHR10947:SF0">
    <property type="entry name" value="PHENYLALANINE--TRNA LIGASE BETA SUBUNIT"/>
    <property type="match status" value="1"/>
</dbReference>
<dbReference type="HAMAP" id="MF_00283">
    <property type="entry name" value="Phe_tRNA_synth_beta1"/>
    <property type="match status" value="1"/>
</dbReference>